<reference evidence="1" key="1">
    <citation type="submission" date="2021-04" db="EMBL/GenBank/DDBJ databases">
        <title>Genome based classification of Actinospica acidithermotolerans sp. nov., an actinobacterium isolated from an Indonesian hot spring.</title>
        <authorList>
            <person name="Kusuma A.B."/>
            <person name="Putra K.E."/>
            <person name="Nafisah S."/>
            <person name="Loh J."/>
            <person name="Nouioui I."/>
            <person name="Goodfellow M."/>
        </authorList>
    </citation>
    <scope>NUCLEOTIDE SEQUENCE</scope>
    <source>
        <strain evidence="1">MGRD01-02</strain>
    </source>
</reference>
<name>A0A941E9A1_9ACTN</name>
<dbReference type="Proteomes" id="UP000676325">
    <property type="component" value="Unassembled WGS sequence"/>
</dbReference>
<gene>
    <name evidence="1" type="ORF">KDK95_13495</name>
</gene>
<evidence type="ECO:0000313" key="2">
    <source>
        <dbReference type="Proteomes" id="UP000676325"/>
    </source>
</evidence>
<accession>A0A941E9A1</accession>
<sequence length="64" mass="6746">MVLSLPVLGVLGGLLYFFLRSDGLRVSHLFIALLLGAQVSKTGISGEVNALFSAANHLLSTVFT</sequence>
<keyword evidence="2" id="KW-1185">Reference proteome</keyword>
<evidence type="ECO:0000313" key="1">
    <source>
        <dbReference type="EMBL" id="MBR7827326.1"/>
    </source>
</evidence>
<proteinExistence type="predicted"/>
<organism evidence="1 2">
    <name type="scientific">Actinospica acidithermotolerans</name>
    <dbReference type="NCBI Taxonomy" id="2828514"/>
    <lineage>
        <taxon>Bacteria</taxon>
        <taxon>Bacillati</taxon>
        <taxon>Actinomycetota</taxon>
        <taxon>Actinomycetes</taxon>
        <taxon>Catenulisporales</taxon>
        <taxon>Actinospicaceae</taxon>
        <taxon>Actinospica</taxon>
    </lineage>
</organism>
<comment type="caution">
    <text evidence="1">The sequence shown here is derived from an EMBL/GenBank/DDBJ whole genome shotgun (WGS) entry which is preliminary data.</text>
</comment>
<dbReference type="RefSeq" id="WP_212518471.1">
    <property type="nucleotide sequence ID" value="NZ_JAGSOH010000032.1"/>
</dbReference>
<dbReference type="EMBL" id="JAGSOH010000032">
    <property type="protein sequence ID" value="MBR7827326.1"/>
    <property type="molecule type" value="Genomic_DNA"/>
</dbReference>
<dbReference type="AlphaFoldDB" id="A0A941E9A1"/>
<protein>
    <submittedName>
        <fullName evidence="1">Uncharacterized protein</fullName>
    </submittedName>
</protein>